<organism evidence="1 2">
    <name type="scientific">Racocetra persica</name>
    <dbReference type="NCBI Taxonomy" id="160502"/>
    <lineage>
        <taxon>Eukaryota</taxon>
        <taxon>Fungi</taxon>
        <taxon>Fungi incertae sedis</taxon>
        <taxon>Mucoromycota</taxon>
        <taxon>Glomeromycotina</taxon>
        <taxon>Glomeromycetes</taxon>
        <taxon>Diversisporales</taxon>
        <taxon>Gigasporaceae</taxon>
        <taxon>Racocetra</taxon>
    </lineage>
</organism>
<gene>
    <name evidence="1" type="ORF">RPERSI_LOCUS14803</name>
</gene>
<feature type="non-terminal residue" evidence="1">
    <location>
        <position position="1"/>
    </location>
</feature>
<comment type="caution">
    <text evidence="1">The sequence shown here is derived from an EMBL/GenBank/DDBJ whole genome shotgun (WGS) entry which is preliminary data.</text>
</comment>
<dbReference type="EMBL" id="CAJVQC010034718">
    <property type="protein sequence ID" value="CAG8757139.1"/>
    <property type="molecule type" value="Genomic_DNA"/>
</dbReference>
<reference evidence="1" key="1">
    <citation type="submission" date="2021-06" db="EMBL/GenBank/DDBJ databases">
        <authorList>
            <person name="Kallberg Y."/>
            <person name="Tangrot J."/>
            <person name="Rosling A."/>
        </authorList>
    </citation>
    <scope>NUCLEOTIDE SEQUENCE</scope>
    <source>
        <strain evidence="1">MA461A</strain>
    </source>
</reference>
<proteinExistence type="predicted"/>
<sequence length="59" mass="6445">AKETINGIPQVIKLYDKSSSSGNNVLLRELGFSFTLNKKTKAIGNSVLIRASYKSLSDE</sequence>
<evidence type="ECO:0000313" key="2">
    <source>
        <dbReference type="Proteomes" id="UP000789920"/>
    </source>
</evidence>
<dbReference type="Proteomes" id="UP000789920">
    <property type="component" value="Unassembled WGS sequence"/>
</dbReference>
<protein>
    <submittedName>
        <fullName evidence="1">36007_t:CDS:1</fullName>
    </submittedName>
</protein>
<keyword evidence="2" id="KW-1185">Reference proteome</keyword>
<name>A0ACA9QPT1_9GLOM</name>
<evidence type="ECO:0000313" key="1">
    <source>
        <dbReference type="EMBL" id="CAG8757139.1"/>
    </source>
</evidence>
<accession>A0ACA9QPT1</accession>